<dbReference type="GO" id="GO:0003954">
    <property type="term" value="F:NADH dehydrogenase activity"/>
    <property type="evidence" value="ECO:0007669"/>
    <property type="project" value="TreeGrafter"/>
</dbReference>
<evidence type="ECO:0000256" key="5">
    <source>
        <dbReference type="ARBA" id="ARBA00023136"/>
    </source>
</evidence>
<reference evidence="9 10" key="1">
    <citation type="submission" date="2018-03" db="EMBL/GenBank/DDBJ databases">
        <title>Comparative genomics illustrates the genes involved in a hyperalkaliphilic mechanisms of Serpentinomonas isolated from highly-alkaline calcium-rich serpentinized springs.</title>
        <authorList>
            <person name="Suzuki S."/>
            <person name="Ishii S."/>
            <person name="Walworth N."/>
            <person name="Bird L."/>
            <person name="Kuenen J.G."/>
            <person name="Nealson K.H."/>
        </authorList>
    </citation>
    <scope>NUCLEOTIDE SEQUENCE [LARGE SCALE GENOMIC DNA]</scope>
    <source>
        <strain evidence="9 10">P1</strain>
    </source>
</reference>
<dbReference type="Pfam" id="PF00361">
    <property type="entry name" value="Proton_antipo_M"/>
    <property type="match status" value="1"/>
</dbReference>
<keyword evidence="3 6" id="KW-0812">Transmembrane</keyword>
<comment type="similarity">
    <text evidence="2">Belongs to the complex I subunit 4 family.</text>
</comment>
<evidence type="ECO:0000313" key="9">
    <source>
        <dbReference type="EMBL" id="PRD65524.1"/>
    </source>
</evidence>
<accession>A0A2S9K559</accession>
<feature type="transmembrane region" description="Helical" evidence="7">
    <location>
        <begin position="6"/>
        <end position="23"/>
    </location>
</feature>
<keyword evidence="4 7" id="KW-1133">Transmembrane helix</keyword>
<feature type="transmembrane region" description="Helical" evidence="7">
    <location>
        <begin position="83"/>
        <end position="103"/>
    </location>
</feature>
<organism evidence="9 10">
    <name type="scientific">Malikia granosa</name>
    <dbReference type="NCBI Taxonomy" id="263067"/>
    <lineage>
        <taxon>Bacteria</taxon>
        <taxon>Pseudomonadati</taxon>
        <taxon>Pseudomonadota</taxon>
        <taxon>Betaproteobacteria</taxon>
        <taxon>Burkholderiales</taxon>
        <taxon>Comamonadaceae</taxon>
        <taxon>Malikia</taxon>
    </lineage>
</organism>
<feature type="transmembrane region" description="Helical" evidence="7">
    <location>
        <begin position="30"/>
        <end position="50"/>
    </location>
</feature>
<evidence type="ECO:0000313" key="10">
    <source>
        <dbReference type="Proteomes" id="UP000238589"/>
    </source>
</evidence>
<feature type="transmembrane region" description="Helical" evidence="7">
    <location>
        <begin position="332"/>
        <end position="350"/>
    </location>
</feature>
<dbReference type="PRINTS" id="PR01437">
    <property type="entry name" value="NUOXDRDTASE4"/>
</dbReference>
<dbReference type="EMBL" id="PVLQ01000027">
    <property type="protein sequence ID" value="PRD65524.1"/>
    <property type="molecule type" value="Genomic_DNA"/>
</dbReference>
<evidence type="ECO:0000256" key="6">
    <source>
        <dbReference type="RuleBase" id="RU000320"/>
    </source>
</evidence>
<dbReference type="GO" id="GO:0048039">
    <property type="term" value="F:ubiquinone binding"/>
    <property type="evidence" value="ECO:0007669"/>
    <property type="project" value="TreeGrafter"/>
</dbReference>
<dbReference type="GO" id="GO:0016020">
    <property type="term" value="C:membrane"/>
    <property type="evidence" value="ECO:0007669"/>
    <property type="project" value="UniProtKB-SubCell"/>
</dbReference>
<protein>
    <submittedName>
        <fullName evidence="9">NADH-quinone oxidoreductase subunit M</fullName>
    </submittedName>
</protein>
<evidence type="ECO:0000256" key="7">
    <source>
        <dbReference type="SAM" id="Phobius"/>
    </source>
</evidence>
<feature type="domain" description="NADH:quinone oxidoreductase/Mrp antiporter transmembrane" evidence="8">
    <location>
        <begin position="130"/>
        <end position="414"/>
    </location>
</feature>
<comment type="subcellular location">
    <subcellularLocation>
        <location evidence="1">Endomembrane system</location>
        <topology evidence="1">Multi-pass membrane protein</topology>
    </subcellularLocation>
    <subcellularLocation>
        <location evidence="6">Membrane</location>
        <topology evidence="6">Multi-pass membrane protein</topology>
    </subcellularLocation>
</comment>
<evidence type="ECO:0000256" key="2">
    <source>
        <dbReference type="ARBA" id="ARBA00009025"/>
    </source>
</evidence>
<feature type="transmembrane region" description="Helical" evidence="7">
    <location>
        <begin position="371"/>
        <end position="392"/>
    </location>
</feature>
<evidence type="ECO:0000256" key="3">
    <source>
        <dbReference type="ARBA" id="ARBA00022692"/>
    </source>
</evidence>
<feature type="transmembrane region" description="Helical" evidence="7">
    <location>
        <begin position="166"/>
        <end position="185"/>
    </location>
</feature>
<keyword evidence="10" id="KW-1185">Reference proteome</keyword>
<dbReference type="NCBIfam" id="TIGR01972">
    <property type="entry name" value="NDH_I_M"/>
    <property type="match status" value="1"/>
</dbReference>
<feature type="transmembrane region" description="Helical" evidence="7">
    <location>
        <begin position="197"/>
        <end position="220"/>
    </location>
</feature>
<dbReference type="PANTHER" id="PTHR43507">
    <property type="entry name" value="NADH-UBIQUINONE OXIDOREDUCTASE CHAIN 4"/>
    <property type="match status" value="1"/>
</dbReference>
<gene>
    <name evidence="9" type="ORF">C6P64_08065</name>
</gene>
<dbReference type="PANTHER" id="PTHR43507:SF1">
    <property type="entry name" value="NADH-UBIQUINONE OXIDOREDUCTASE CHAIN 4"/>
    <property type="match status" value="1"/>
</dbReference>
<dbReference type="AlphaFoldDB" id="A0A2S9K559"/>
<feature type="transmembrane region" description="Helical" evidence="7">
    <location>
        <begin position="404"/>
        <end position="427"/>
    </location>
</feature>
<evidence type="ECO:0000256" key="1">
    <source>
        <dbReference type="ARBA" id="ARBA00004127"/>
    </source>
</evidence>
<feature type="transmembrane region" description="Helical" evidence="7">
    <location>
        <begin position="448"/>
        <end position="466"/>
    </location>
</feature>
<dbReference type="GO" id="GO:0042773">
    <property type="term" value="P:ATP synthesis coupled electron transport"/>
    <property type="evidence" value="ECO:0007669"/>
    <property type="project" value="InterPro"/>
</dbReference>
<sequence>MGLLSLAIWTPVLFGVLLLAMGGDKRDSGAVRWLALLGAVAGLAVTVPLYTGFQAGSAAMQFVERVLWVPAFNVHYHLAVDGISLWLVLLTAFINLIVVLAGWEVIQERVNQYMGAFLILSGLMIGVFSAQDAMLFYIFFEATLIPMYLIIGIWGGPNKIYAAFKFFLYTLLGSLLMLVALIYLYNVSGGSFDLQAWYKLPLGAQAQTLLFFAFFAAFAVKIPMWPVHTWLPDVHVEAPTGGSAVLAAIMLKLGAYGFLRFSLPITPDAAHEWSGLMVGLSLVAVVYVGLVAMVQQDMKKLVAYSSVAHMGFVSLGFFLFNDLSVSGAIVQMIAHGFVSAAMFLGIGVLYDRVHSREIASYGGVVNTMPKFAAFALLFTMANCGLPGTAGFVGEWMVILGAVKANFWVGLIAASALIFGAAYSLWMFKRVYLGPVGNDDVKALQDINGREFLVMALLAVMVLYMGIHPKPFTDVMDASVAELLKHVAVSKLP</sequence>
<feature type="transmembrane region" description="Helical" evidence="7">
    <location>
        <begin position="134"/>
        <end position="154"/>
    </location>
</feature>
<dbReference type="GO" id="GO:0015990">
    <property type="term" value="P:electron transport coupled proton transport"/>
    <property type="evidence" value="ECO:0007669"/>
    <property type="project" value="TreeGrafter"/>
</dbReference>
<keyword evidence="5 7" id="KW-0472">Membrane</keyword>
<dbReference type="InterPro" id="IPR003918">
    <property type="entry name" value="NADH_UbQ_OxRdtase"/>
</dbReference>
<dbReference type="Proteomes" id="UP000238589">
    <property type="component" value="Unassembled WGS sequence"/>
</dbReference>
<dbReference type="InterPro" id="IPR010227">
    <property type="entry name" value="NADH_Q_OxRdtase_chainM/4"/>
</dbReference>
<dbReference type="NCBIfam" id="NF004501">
    <property type="entry name" value="PRK05846.1-5"/>
    <property type="match status" value="1"/>
</dbReference>
<feature type="transmembrane region" description="Helical" evidence="7">
    <location>
        <begin position="273"/>
        <end position="294"/>
    </location>
</feature>
<evidence type="ECO:0000259" key="8">
    <source>
        <dbReference type="Pfam" id="PF00361"/>
    </source>
</evidence>
<name>A0A2S9K559_9BURK</name>
<feature type="transmembrane region" description="Helical" evidence="7">
    <location>
        <begin position="110"/>
        <end position="128"/>
    </location>
</feature>
<dbReference type="GO" id="GO:0012505">
    <property type="term" value="C:endomembrane system"/>
    <property type="evidence" value="ECO:0007669"/>
    <property type="project" value="UniProtKB-SubCell"/>
</dbReference>
<feature type="transmembrane region" description="Helical" evidence="7">
    <location>
        <begin position="241"/>
        <end position="261"/>
    </location>
</feature>
<comment type="caution">
    <text evidence="9">The sequence shown here is derived from an EMBL/GenBank/DDBJ whole genome shotgun (WGS) entry which is preliminary data.</text>
</comment>
<evidence type="ECO:0000256" key="4">
    <source>
        <dbReference type="ARBA" id="ARBA00022989"/>
    </source>
</evidence>
<dbReference type="GO" id="GO:0008137">
    <property type="term" value="F:NADH dehydrogenase (ubiquinone) activity"/>
    <property type="evidence" value="ECO:0007669"/>
    <property type="project" value="InterPro"/>
</dbReference>
<dbReference type="NCBIfam" id="NF004499">
    <property type="entry name" value="PRK05846.1-3"/>
    <property type="match status" value="1"/>
</dbReference>
<dbReference type="InterPro" id="IPR001750">
    <property type="entry name" value="ND/Mrp_TM"/>
</dbReference>
<dbReference type="RefSeq" id="WP_105748049.1">
    <property type="nucleotide sequence ID" value="NZ_PVLQ01000027.1"/>
</dbReference>
<dbReference type="OrthoDB" id="9768329at2"/>
<feature type="transmembrane region" description="Helical" evidence="7">
    <location>
        <begin position="301"/>
        <end position="320"/>
    </location>
</feature>
<proteinExistence type="inferred from homology"/>